<dbReference type="InterPro" id="IPR038720">
    <property type="entry name" value="YprB_RNase_H-like_dom"/>
</dbReference>
<dbReference type="AlphaFoldDB" id="A0A255E992"/>
<evidence type="ECO:0000313" key="3">
    <source>
        <dbReference type="Proteomes" id="UP000216533"/>
    </source>
</evidence>
<name>A0A255E992_9ACTN</name>
<gene>
    <name evidence="2" type="ORF">CGZ92_07125</name>
</gene>
<dbReference type="Pfam" id="PF13482">
    <property type="entry name" value="RNase_H_2"/>
    <property type="match status" value="1"/>
</dbReference>
<dbReference type="RefSeq" id="WP_094450703.1">
    <property type="nucleotide sequence ID" value="NZ_NMVI01000016.1"/>
</dbReference>
<dbReference type="EMBL" id="NMVI01000016">
    <property type="protein sequence ID" value="OYN87481.1"/>
    <property type="molecule type" value="Genomic_DNA"/>
</dbReference>
<evidence type="ECO:0000259" key="1">
    <source>
        <dbReference type="Pfam" id="PF13482"/>
    </source>
</evidence>
<organism evidence="2 3">
    <name type="scientific">Parenemella sanctibonifatiensis</name>
    <dbReference type="NCBI Taxonomy" id="2016505"/>
    <lineage>
        <taxon>Bacteria</taxon>
        <taxon>Bacillati</taxon>
        <taxon>Actinomycetota</taxon>
        <taxon>Actinomycetes</taxon>
        <taxon>Propionibacteriales</taxon>
        <taxon>Propionibacteriaceae</taxon>
        <taxon>Parenemella</taxon>
    </lineage>
</organism>
<dbReference type="InterPro" id="IPR019993">
    <property type="entry name" value="RecB_nuclease_TM0106_put"/>
</dbReference>
<protein>
    <submittedName>
        <fullName evidence="2">Nuclease</fullName>
    </submittedName>
</protein>
<reference evidence="2 3" key="1">
    <citation type="submission" date="2017-07" db="EMBL/GenBank/DDBJ databases">
        <title>Draft whole genome sequences of clinical Proprionibacteriaceae strains.</title>
        <authorList>
            <person name="Bernier A.-M."/>
            <person name="Bernard K."/>
            <person name="Domingo M.-C."/>
        </authorList>
    </citation>
    <scope>NUCLEOTIDE SEQUENCE [LARGE SCALE GENOMIC DNA]</scope>
    <source>
        <strain evidence="2 3">NML 160184</strain>
    </source>
</reference>
<dbReference type="Proteomes" id="UP000216533">
    <property type="component" value="Unassembled WGS sequence"/>
</dbReference>
<accession>A0A255E992</accession>
<proteinExistence type="predicted"/>
<comment type="caution">
    <text evidence="2">The sequence shown here is derived from an EMBL/GenBank/DDBJ whole genome shotgun (WGS) entry which is preliminary data.</text>
</comment>
<evidence type="ECO:0000313" key="2">
    <source>
        <dbReference type="EMBL" id="OYN87481.1"/>
    </source>
</evidence>
<feature type="domain" description="YprB ribonuclease H-like" evidence="1">
    <location>
        <begin position="376"/>
        <end position="558"/>
    </location>
</feature>
<sequence>MPALFTIDPYETVLCPVKTHNKFDPTATLPDSLPIDEGTAGWFNAPDPRPSLREELRASLDVSWVDLTDHPRNDRAEATLAHMRAGVPVILGGQLPDDPHGHRSGAPVLWVRGPDREGRPGYHPVLIERHKVRRTRKRGEADLSSFVRPARADARRTPGTDLNGDRESDVVRLAHHHRMAEAAGVAADGPPMGALIGTDEPHALLWLDLSEPRFRTFSRSAPEGHTDRSALERYDHEHGWRIEVAAVARQQGTDDAPAPLVTPIVVRDCQRCVWWEHCLPKMDRDDVSLRFQGSQLDVREIAVLRSRGIGTIHELAAVDLASFLPTYLPEVRHRSGGEDRILKAVKKAQMLRDGVLVERVDPSPVQMPTGTLDIDFDIETSSDHRVYLWGWWLDDHRRPPAYVPFADFRDLDDASELALARAALTTIAELVQEQQDLGGSVVIHHYSDYERTAIQTIIRRHPDDRALQTAAKTVLAACHDLLKPVQRHYLGAQGLGLKHAAPGLAGFQWRDEDPSGLNSLAWFDEAVHDPDPQARADAQQRVLAYNEDDVKATWALRHAILEDDRQRAQARHS</sequence>
<dbReference type="NCBIfam" id="TIGR03491">
    <property type="entry name" value="TM0106 family RecB-like putative nuclease"/>
    <property type="match status" value="1"/>
</dbReference>